<comment type="caution">
    <text evidence="3">The sequence shown here is derived from an EMBL/GenBank/DDBJ whole genome shotgun (WGS) entry which is preliminary data.</text>
</comment>
<feature type="region of interest" description="Disordered" evidence="1">
    <location>
        <begin position="62"/>
        <end position="94"/>
    </location>
</feature>
<evidence type="ECO:0000256" key="2">
    <source>
        <dbReference type="SAM" id="Phobius"/>
    </source>
</evidence>
<keyword evidence="4" id="KW-1185">Reference proteome</keyword>
<evidence type="ECO:0000313" key="4">
    <source>
        <dbReference type="Proteomes" id="UP000324222"/>
    </source>
</evidence>
<keyword evidence="2" id="KW-0472">Membrane</keyword>
<accession>A0A5B7H0A6</accession>
<evidence type="ECO:0000313" key="3">
    <source>
        <dbReference type="EMBL" id="MPC64492.1"/>
    </source>
</evidence>
<keyword evidence="2" id="KW-0812">Transmembrane</keyword>
<name>A0A5B7H0A6_PORTR</name>
<feature type="compositionally biased region" description="Basic residues" evidence="1">
    <location>
        <begin position="66"/>
        <end position="75"/>
    </location>
</feature>
<sequence length="167" mass="18310">MEAISGSPGGLAYLPPPSLIPLFLYFLLSSSLAFCVVPFTTKSGSVIDVYLQTITLHLAPSCVSHPRPRPSRAHTRRADPHPRTPAGGFQSLGGRERWPYRQRRSCELAEKQIWDRPRLFNHTSKELLACVDGRGGGRETVTAGASGSDGKGEAKWGVKRTGKWRGR</sequence>
<evidence type="ECO:0000256" key="1">
    <source>
        <dbReference type="SAM" id="MobiDB-lite"/>
    </source>
</evidence>
<dbReference type="EMBL" id="VSRR010022180">
    <property type="protein sequence ID" value="MPC64492.1"/>
    <property type="molecule type" value="Genomic_DNA"/>
</dbReference>
<protein>
    <submittedName>
        <fullName evidence="3">Uncharacterized protein</fullName>
    </submittedName>
</protein>
<reference evidence="3 4" key="1">
    <citation type="submission" date="2019-05" db="EMBL/GenBank/DDBJ databases">
        <title>Another draft genome of Portunus trituberculatus and its Hox gene families provides insights of decapod evolution.</title>
        <authorList>
            <person name="Jeong J.-H."/>
            <person name="Song I."/>
            <person name="Kim S."/>
            <person name="Choi T."/>
            <person name="Kim D."/>
            <person name="Ryu S."/>
            <person name="Kim W."/>
        </authorList>
    </citation>
    <scope>NUCLEOTIDE SEQUENCE [LARGE SCALE GENOMIC DNA]</scope>
    <source>
        <tissue evidence="3">Muscle</tissue>
    </source>
</reference>
<feature type="region of interest" description="Disordered" evidence="1">
    <location>
        <begin position="133"/>
        <end position="167"/>
    </location>
</feature>
<feature type="compositionally biased region" description="Basic residues" evidence="1">
    <location>
        <begin position="157"/>
        <end position="167"/>
    </location>
</feature>
<gene>
    <name evidence="3" type="ORF">E2C01_058609</name>
</gene>
<dbReference type="AlphaFoldDB" id="A0A5B7H0A6"/>
<organism evidence="3 4">
    <name type="scientific">Portunus trituberculatus</name>
    <name type="common">Swimming crab</name>
    <name type="synonym">Neptunus trituberculatus</name>
    <dbReference type="NCBI Taxonomy" id="210409"/>
    <lineage>
        <taxon>Eukaryota</taxon>
        <taxon>Metazoa</taxon>
        <taxon>Ecdysozoa</taxon>
        <taxon>Arthropoda</taxon>
        <taxon>Crustacea</taxon>
        <taxon>Multicrustacea</taxon>
        <taxon>Malacostraca</taxon>
        <taxon>Eumalacostraca</taxon>
        <taxon>Eucarida</taxon>
        <taxon>Decapoda</taxon>
        <taxon>Pleocyemata</taxon>
        <taxon>Brachyura</taxon>
        <taxon>Eubrachyura</taxon>
        <taxon>Portunoidea</taxon>
        <taxon>Portunidae</taxon>
        <taxon>Portuninae</taxon>
        <taxon>Portunus</taxon>
    </lineage>
</organism>
<proteinExistence type="predicted"/>
<feature type="transmembrane region" description="Helical" evidence="2">
    <location>
        <begin position="20"/>
        <end position="39"/>
    </location>
</feature>
<dbReference type="Proteomes" id="UP000324222">
    <property type="component" value="Unassembled WGS sequence"/>
</dbReference>
<keyword evidence="2" id="KW-1133">Transmembrane helix</keyword>